<evidence type="ECO:0000313" key="5">
    <source>
        <dbReference type="EMBL" id="QIP14407.1"/>
    </source>
</evidence>
<dbReference type="RefSeq" id="WP_167210415.1">
    <property type="nucleotide sequence ID" value="NZ_CP050063.1"/>
</dbReference>
<dbReference type="Proteomes" id="UP000501802">
    <property type="component" value="Chromosome"/>
</dbReference>
<feature type="chain" id="PRO_5026282429" description="YMGG-like Gly-zipper domain-containing protein" evidence="3">
    <location>
        <begin position="24"/>
        <end position="232"/>
    </location>
</feature>
<evidence type="ECO:0000313" key="6">
    <source>
        <dbReference type="Proteomes" id="UP000501802"/>
    </source>
</evidence>
<evidence type="ECO:0000256" key="1">
    <source>
        <dbReference type="SAM" id="Coils"/>
    </source>
</evidence>
<dbReference type="AlphaFoldDB" id="A0A6G9APL1"/>
<keyword evidence="3" id="KW-0732">Signal</keyword>
<gene>
    <name evidence="5" type="ORF">G8759_18175</name>
</gene>
<evidence type="ECO:0000256" key="2">
    <source>
        <dbReference type="SAM" id="MobiDB-lite"/>
    </source>
</evidence>
<feature type="coiled-coil region" evidence="1">
    <location>
        <begin position="134"/>
        <end position="161"/>
    </location>
</feature>
<organism evidence="5 6">
    <name type="scientific">Spirosoma aureum</name>
    <dbReference type="NCBI Taxonomy" id="2692134"/>
    <lineage>
        <taxon>Bacteria</taxon>
        <taxon>Pseudomonadati</taxon>
        <taxon>Bacteroidota</taxon>
        <taxon>Cytophagia</taxon>
        <taxon>Cytophagales</taxon>
        <taxon>Cytophagaceae</taxon>
        <taxon>Spirosoma</taxon>
    </lineage>
</organism>
<dbReference type="KEGG" id="spib:G8759_18175"/>
<feature type="signal peptide" evidence="3">
    <location>
        <begin position="1"/>
        <end position="23"/>
    </location>
</feature>
<proteinExistence type="predicted"/>
<keyword evidence="6" id="KW-1185">Reference proteome</keyword>
<dbReference type="InterPro" id="IPR027367">
    <property type="entry name" value="Gly-zipper_YMGG"/>
</dbReference>
<evidence type="ECO:0000256" key="3">
    <source>
        <dbReference type="SAM" id="SignalP"/>
    </source>
</evidence>
<keyword evidence="1" id="KW-0175">Coiled coil</keyword>
<evidence type="ECO:0000259" key="4">
    <source>
        <dbReference type="Pfam" id="PF13441"/>
    </source>
</evidence>
<reference evidence="5 6" key="1">
    <citation type="submission" date="2020-03" db="EMBL/GenBank/DDBJ databases">
        <authorList>
            <person name="Kim M.K."/>
        </authorList>
    </citation>
    <scope>NUCLEOTIDE SEQUENCE [LARGE SCALE GENOMIC DNA]</scope>
    <source>
        <strain evidence="5 6">BT328</strain>
    </source>
</reference>
<name>A0A6G9APL1_9BACT</name>
<feature type="domain" description="YMGG-like Gly-zipper" evidence="4">
    <location>
        <begin position="33"/>
        <end position="75"/>
    </location>
</feature>
<sequence length="232" mass="23627">MKTIHNKLTLILLATILGHSIHAQTRLGWAPQTTGAVVGAGVGAVAGAVINKRNPAVGGVVGGVIGGATGYAVGKQKKKRWSPQAKGTAIGAGVGGAAGAIINKRNRVVGGVIGGVVGGAAGYGVGKVIDNKNKREAAARAAAEREAIARAEAEREAAARVSDPASTDLKPYVATNRTNGTTQAAPVVQPTALYSPKGSPSSYILRQGYLPNESFGDESTAYGDSEYRRKSW</sequence>
<accession>A0A6G9APL1</accession>
<dbReference type="EMBL" id="CP050063">
    <property type="protein sequence ID" value="QIP14407.1"/>
    <property type="molecule type" value="Genomic_DNA"/>
</dbReference>
<dbReference type="Pfam" id="PF13441">
    <property type="entry name" value="Gly-zipper_YMGG"/>
    <property type="match status" value="1"/>
</dbReference>
<protein>
    <recommendedName>
        <fullName evidence="4">YMGG-like Gly-zipper domain-containing protein</fullName>
    </recommendedName>
</protein>
<feature type="region of interest" description="Disordered" evidence="2">
    <location>
        <begin position="209"/>
        <end position="232"/>
    </location>
</feature>